<evidence type="ECO:0000256" key="7">
    <source>
        <dbReference type="SAM" id="MobiDB-lite"/>
    </source>
</evidence>
<comment type="caution">
    <text evidence="10">The sequence shown here is derived from an EMBL/GenBank/DDBJ whole genome shotgun (WGS) entry which is preliminary data.</text>
</comment>
<evidence type="ECO:0000256" key="2">
    <source>
        <dbReference type="ARBA" id="ARBA00005236"/>
    </source>
</evidence>
<feature type="transmembrane region" description="Helical" evidence="8">
    <location>
        <begin position="298"/>
        <end position="323"/>
    </location>
</feature>
<organism evidence="10 11">
    <name type="scientific">Oceanospirillum sediminis</name>
    <dbReference type="NCBI Taxonomy" id="2760088"/>
    <lineage>
        <taxon>Bacteria</taxon>
        <taxon>Pseudomonadati</taxon>
        <taxon>Pseudomonadota</taxon>
        <taxon>Gammaproteobacteria</taxon>
        <taxon>Oceanospirillales</taxon>
        <taxon>Oceanospirillaceae</taxon>
        <taxon>Oceanospirillum</taxon>
    </lineage>
</organism>
<dbReference type="AlphaFoldDB" id="A0A839IUN6"/>
<feature type="transmembrane region" description="Helical" evidence="8">
    <location>
        <begin position="397"/>
        <end position="418"/>
    </location>
</feature>
<dbReference type="GO" id="GO:0044874">
    <property type="term" value="P:lipoprotein localization to outer membrane"/>
    <property type="evidence" value="ECO:0007669"/>
    <property type="project" value="TreeGrafter"/>
</dbReference>
<dbReference type="RefSeq" id="WP_182809913.1">
    <property type="nucleotide sequence ID" value="NZ_JACJFM010000024.1"/>
</dbReference>
<comment type="subcellular location">
    <subcellularLocation>
        <location evidence="1">Cell membrane</location>
        <topology evidence="1">Multi-pass membrane protein</topology>
    </subcellularLocation>
</comment>
<keyword evidence="5 8" id="KW-1133">Transmembrane helix</keyword>
<keyword evidence="6 8" id="KW-0472">Membrane</keyword>
<feature type="transmembrane region" description="Helical" evidence="8">
    <location>
        <begin position="830"/>
        <end position="863"/>
    </location>
</feature>
<evidence type="ECO:0000256" key="3">
    <source>
        <dbReference type="ARBA" id="ARBA00022475"/>
    </source>
</evidence>
<evidence type="ECO:0000259" key="9">
    <source>
        <dbReference type="Pfam" id="PF02687"/>
    </source>
</evidence>
<feature type="domain" description="ABC3 transporter permease C-terminal" evidence="9">
    <location>
        <begin position="305"/>
        <end position="412"/>
    </location>
</feature>
<protein>
    <submittedName>
        <fullName evidence="10">ABC transporter permease</fullName>
    </submittedName>
</protein>
<dbReference type="PANTHER" id="PTHR30489">
    <property type="entry name" value="LIPOPROTEIN-RELEASING SYSTEM TRANSMEMBRANE PROTEIN LOLE"/>
    <property type="match status" value="1"/>
</dbReference>
<dbReference type="GO" id="GO:0098797">
    <property type="term" value="C:plasma membrane protein complex"/>
    <property type="evidence" value="ECO:0007669"/>
    <property type="project" value="TreeGrafter"/>
</dbReference>
<evidence type="ECO:0000313" key="11">
    <source>
        <dbReference type="Proteomes" id="UP000565262"/>
    </source>
</evidence>
<evidence type="ECO:0000313" key="10">
    <source>
        <dbReference type="EMBL" id="MBB1488137.1"/>
    </source>
</evidence>
<comment type="similarity">
    <text evidence="2">Belongs to the ABC-4 integral membrane protein family. LolC/E subfamily.</text>
</comment>
<feature type="transmembrane region" description="Helical" evidence="8">
    <location>
        <begin position="344"/>
        <end position="377"/>
    </location>
</feature>
<feature type="transmembrane region" description="Helical" evidence="8">
    <location>
        <begin position="788"/>
        <end position="809"/>
    </location>
</feature>
<name>A0A839IUN6_9GAMM</name>
<feature type="transmembrane region" description="Helical" evidence="8">
    <location>
        <begin position="455"/>
        <end position="475"/>
    </location>
</feature>
<evidence type="ECO:0000256" key="4">
    <source>
        <dbReference type="ARBA" id="ARBA00022692"/>
    </source>
</evidence>
<accession>A0A839IUN6</accession>
<gene>
    <name evidence="10" type="ORF">H4O21_16160</name>
</gene>
<dbReference type="EMBL" id="JACJFM010000024">
    <property type="protein sequence ID" value="MBB1488137.1"/>
    <property type="molecule type" value="Genomic_DNA"/>
</dbReference>
<dbReference type="PANTHER" id="PTHR30489:SF0">
    <property type="entry name" value="LIPOPROTEIN-RELEASING SYSTEM TRANSMEMBRANE PROTEIN LOLE"/>
    <property type="match status" value="1"/>
</dbReference>
<keyword evidence="4 8" id="KW-0812">Transmembrane</keyword>
<feature type="region of interest" description="Disordered" evidence="7">
    <location>
        <begin position="118"/>
        <end position="143"/>
    </location>
</feature>
<proteinExistence type="inferred from homology"/>
<evidence type="ECO:0000256" key="1">
    <source>
        <dbReference type="ARBA" id="ARBA00004651"/>
    </source>
</evidence>
<dbReference type="Proteomes" id="UP000565262">
    <property type="component" value="Unassembled WGS sequence"/>
</dbReference>
<feature type="transmembrane region" description="Helical" evidence="8">
    <location>
        <begin position="510"/>
        <end position="531"/>
    </location>
</feature>
<feature type="transmembrane region" description="Helical" evidence="8">
    <location>
        <begin position="33"/>
        <end position="53"/>
    </location>
</feature>
<keyword evidence="11" id="KW-1185">Reference proteome</keyword>
<evidence type="ECO:0000256" key="8">
    <source>
        <dbReference type="SAM" id="Phobius"/>
    </source>
</evidence>
<dbReference type="Pfam" id="PF02687">
    <property type="entry name" value="FtsX"/>
    <property type="match status" value="2"/>
</dbReference>
<sequence length="916" mass="101650">MPDSTHSRLAGAPILRELVLILITHLQFYRRHLLLMLLFIVGLSAGTALITAIQGLNREAGDRYQTSTALMQQKVTHLIKPLTGDNELPGSLWLSLRRAGDFEVQPVLEGRLRLEHTERSYPSRGQGGQENSSHQAVHKPTGAPETLLIRGVNSLQWLTSASDDSSDQLDDFQSRLSDGQAVSLSYILLDRKLAERLGLSEQSLLNTLLPEAEKRDQQPLPDIPVFLIDDLGPWALMDMALADQLLRSKQQLSYLELSLSDQTRVRAEQEKQIRAIIHGQAQLVAVEQQPFNTLSSAFFFNLTALALLGYVVSAFLSYNAIRLMLSARKTLLTRMMQLGCRRRAVVQSLLLEMGTMSLVTALLGGVLGYLIANMLVLEVNSTLISLYELDRALTVQWQWSNVLIGFLLNLLALGTLLMGQYPGIMPLLRCLLWPVVLSAGLSTFLLWLYADTPLLAMLLCASVLLLFILLVLVFLRYIPTLALPEGHWLKLKHPLWIWLKADSQQHIQDMSVAIVAILIAAGTAIGMQVMVGSFSTALGMHLEQRLSADFYIRPEQPDPSMRQQLQAISGVRQVGVYHKSLVDLSQVDRASSDIDSEQNTEIKTATDSEGIKHSVDQKGSGEPIHTLSAELHTLSAELVSYGPDDRYFQHLSLAYSEDGHQKIGQKDISAGGCLANEPARLKYGLETGQRVFVYQHNARFSCVIQGFYYDYGAQQVTLAVAEPEHLATGMQYHTYGFSVSADEGIELTDLFRQIQNQLALPTEQIVENDRFKRLARNLFEDTFAVTHALNGFITAIALVGIWVSFLSLGDRQLSQLALLQALGIRQKQLLMVKLVQTGLMILLTLLFAIPLGVLLGVILLKFIMPIAFGWSMPVVIQVMPLTGFILLVLLVAVMVAFLPLLKLTRKSPADQLVSQT</sequence>
<feature type="transmembrane region" description="Helical" evidence="8">
    <location>
        <begin position="875"/>
        <end position="901"/>
    </location>
</feature>
<feature type="transmembrane region" description="Helical" evidence="8">
    <location>
        <begin position="430"/>
        <end position="449"/>
    </location>
</feature>
<dbReference type="InterPro" id="IPR051447">
    <property type="entry name" value="Lipoprotein-release_system"/>
</dbReference>
<reference evidence="10 11" key="1">
    <citation type="submission" date="2020-08" db="EMBL/GenBank/DDBJ databases">
        <title>Oceanospirillum sp. nov. isolated from marine sediment.</title>
        <authorList>
            <person name="Ji X."/>
        </authorList>
    </citation>
    <scope>NUCLEOTIDE SEQUENCE [LARGE SCALE GENOMIC DNA]</scope>
    <source>
        <strain evidence="10 11">D5</strain>
    </source>
</reference>
<evidence type="ECO:0000256" key="5">
    <source>
        <dbReference type="ARBA" id="ARBA00022989"/>
    </source>
</evidence>
<dbReference type="InterPro" id="IPR003838">
    <property type="entry name" value="ABC3_permease_C"/>
</dbReference>
<evidence type="ECO:0000256" key="6">
    <source>
        <dbReference type="ARBA" id="ARBA00023136"/>
    </source>
</evidence>
<feature type="domain" description="ABC3 transporter permease C-terminal" evidence="9">
    <location>
        <begin position="791"/>
        <end position="908"/>
    </location>
</feature>
<keyword evidence="3" id="KW-1003">Cell membrane</keyword>